<feature type="non-terminal residue" evidence="3">
    <location>
        <position position="1"/>
    </location>
</feature>
<keyword evidence="1" id="KW-0472">Membrane</keyword>
<dbReference type="Pfam" id="PF20153">
    <property type="entry name" value="DUF6535"/>
    <property type="match status" value="1"/>
</dbReference>
<feature type="domain" description="DUF6535" evidence="2">
    <location>
        <begin position="3"/>
        <end position="169"/>
    </location>
</feature>
<gene>
    <name evidence="3" type="ORF">BD310DRAFT_791137</name>
</gene>
<evidence type="ECO:0000256" key="1">
    <source>
        <dbReference type="SAM" id="Phobius"/>
    </source>
</evidence>
<feature type="transmembrane region" description="Helical" evidence="1">
    <location>
        <begin position="27"/>
        <end position="49"/>
    </location>
</feature>
<organism evidence="3 4">
    <name type="scientific">Dichomitus squalens</name>
    <dbReference type="NCBI Taxonomy" id="114155"/>
    <lineage>
        <taxon>Eukaryota</taxon>
        <taxon>Fungi</taxon>
        <taxon>Dikarya</taxon>
        <taxon>Basidiomycota</taxon>
        <taxon>Agaricomycotina</taxon>
        <taxon>Agaricomycetes</taxon>
        <taxon>Polyporales</taxon>
        <taxon>Polyporaceae</taxon>
        <taxon>Dichomitus</taxon>
    </lineage>
</organism>
<dbReference type="EMBL" id="ML145325">
    <property type="protein sequence ID" value="TBU51415.1"/>
    <property type="molecule type" value="Genomic_DNA"/>
</dbReference>
<evidence type="ECO:0000259" key="2">
    <source>
        <dbReference type="Pfam" id="PF20153"/>
    </source>
</evidence>
<dbReference type="Proteomes" id="UP000292082">
    <property type="component" value="Unassembled WGS sequence"/>
</dbReference>
<dbReference type="InterPro" id="IPR045338">
    <property type="entry name" value="DUF6535"/>
</dbReference>
<keyword evidence="1" id="KW-0812">Transmembrane</keyword>
<evidence type="ECO:0000313" key="3">
    <source>
        <dbReference type="EMBL" id="TBU51415.1"/>
    </source>
</evidence>
<keyword evidence="1" id="KW-1133">Transmembrane helix</keyword>
<feature type="non-terminal residue" evidence="3">
    <location>
        <position position="169"/>
    </location>
</feature>
<dbReference type="AlphaFoldDB" id="A0A4Q9PBP6"/>
<proteinExistence type="predicted"/>
<feature type="transmembrane region" description="Helical" evidence="1">
    <location>
        <begin position="99"/>
        <end position="120"/>
    </location>
</feature>
<sequence length="169" mass="18984">KAWSEMAAIVKEYSDEMVDQWNKEIDGLLTFAALFSAVLTTFNVATYPLLQPAPADQTSAILLQISAQLSSLSISSPFINSTQPSFGALHPASESPPHLHHYVVWLNSLWFTGLVLSLFAETIGIVVKQWLKQYATGLYGHSRQIVRQRQYKLNNLKRWHVRSFVAAIP</sequence>
<reference evidence="3 4" key="1">
    <citation type="submission" date="2019-01" db="EMBL/GenBank/DDBJ databases">
        <title>Draft genome sequences of three monokaryotic isolates of the white-rot basidiomycete fungus Dichomitus squalens.</title>
        <authorList>
            <consortium name="DOE Joint Genome Institute"/>
            <person name="Lopez S.C."/>
            <person name="Andreopoulos B."/>
            <person name="Pangilinan J."/>
            <person name="Lipzen A."/>
            <person name="Riley R."/>
            <person name="Ahrendt S."/>
            <person name="Ng V."/>
            <person name="Barry K."/>
            <person name="Daum C."/>
            <person name="Grigoriev I.V."/>
            <person name="Hilden K.S."/>
            <person name="Makela M.R."/>
            <person name="de Vries R.P."/>
        </authorList>
    </citation>
    <scope>NUCLEOTIDE SEQUENCE [LARGE SCALE GENOMIC DNA]</scope>
    <source>
        <strain evidence="3 4">CBS 464.89</strain>
    </source>
</reference>
<name>A0A4Q9PBP6_9APHY</name>
<protein>
    <recommendedName>
        <fullName evidence="2">DUF6535 domain-containing protein</fullName>
    </recommendedName>
</protein>
<evidence type="ECO:0000313" key="4">
    <source>
        <dbReference type="Proteomes" id="UP000292082"/>
    </source>
</evidence>
<keyword evidence="4" id="KW-1185">Reference proteome</keyword>
<accession>A0A4Q9PBP6</accession>